<dbReference type="Proteomes" id="UP000516117">
    <property type="component" value="Chromosome"/>
</dbReference>
<protein>
    <submittedName>
        <fullName evidence="1">Uncharacterized protein</fullName>
    </submittedName>
</protein>
<keyword evidence="2" id="KW-1185">Reference proteome</keyword>
<sequence>MEQSRFYPTTQPGWTGVNARIKSDIGLAVTEGNDTRQVLAAIQEASKTE</sequence>
<gene>
    <name evidence="1" type="ORF">H9L22_13630</name>
</gene>
<name>A0A7H0H3Z9_9ACTN</name>
<evidence type="ECO:0000313" key="1">
    <source>
        <dbReference type="EMBL" id="QNP55265.1"/>
    </source>
</evidence>
<dbReference type="KEGG" id="tdf:H9L22_13630"/>
<accession>A0A7H0H3Z9</accession>
<dbReference type="RefSeq" id="WP_187720401.1">
    <property type="nucleotide sequence ID" value="NZ_CP060789.1"/>
</dbReference>
<proteinExistence type="predicted"/>
<evidence type="ECO:0000313" key="2">
    <source>
        <dbReference type="Proteomes" id="UP000516117"/>
    </source>
</evidence>
<dbReference type="EMBL" id="CP060789">
    <property type="protein sequence ID" value="QNP55265.1"/>
    <property type="molecule type" value="Genomic_DNA"/>
</dbReference>
<reference evidence="1 2" key="1">
    <citation type="submission" date="2020-08" db="EMBL/GenBank/DDBJ databases">
        <title>Genome sequence of Tessaracoccus defluvii JCM 17540T.</title>
        <authorList>
            <person name="Hyun D.-W."/>
            <person name="Bae J.-W."/>
        </authorList>
    </citation>
    <scope>NUCLEOTIDE SEQUENCE [LARGE SCALE GENOMIC DNA]</scope>
    <source>
        <strain evidence="1 2">JCM 17540</strain>
    </source>
</reference>
<organism evidence="1 2">
    <name type="scientific">Tessaracoccus defluvii</name>
    <dbReference type="NCBI Taxonomy" id="1285901"/>
    <lineage>
        <taxon>Bacteria</taxon>
        <taxon>Bacillati</taxon>
        <taxon>Actinomycetota</taxon>
        <taxon>Actinomycetes</taxon>
        <taxon>Propionibacteriales</taxon>
        <taxon>Propionibacteriaceae</taxon>
        <taxon>Tessaracoccus</taxon>
    </lineage>
</organism>
<dbReference type="AlphaFoldDB" id="A0A7H0H3Z9"/>